<dbReference type="InterPro" id="IPR050554">
    <property type="entry name" value="Met_Synthase/Corrinoid"/>
</dbReference>
<dbReference type="PROSITE" id="PS50972">
    <property type="entry name" value="PTERIN_BINDING"/>
    <property type="match status" value="1"/>
</dbReference>
<feature type="binding site" evidence="19">
    <location>
        <position position="203"/>
    </location>
    <ligand>
        <name>Zn(2+)</name>
        <dbReference type="ChEBI" id="CHEBI:29105"/>
    </ligand>
</feature>
<keyword evidence="9" id="KW-0028">Amino-acid biosynthesis</keyword>
<dbReference type="SUPFAM" id="SSF52242">
    <property type="entry name" value="Cobalamin (vitamin B12)-binding domain"/>
    <property type="match status" value="1"/>
</dbReference>
<dbReference type="GO" id="GO:0050667">
    <property type="term" value="P:homocysteine metabolic process"/>
    <property type="evidence" value="ECO:0007669"/>
    <property type="project" value="TreeGrafter"/>
</dbReference>
<evidence type="ECO:0000256" key="15">
    <source>
        <dbReference type="ARBA" id="ARBA00023167"/>
    </source>
</evidence>
<keyword evidence="10" id="KW-0846">Cobalamin</keyword>
<evidence type="ECO:0000256" key="12">
    <source>
        <dbReference type="ARBA" id="ARBA00022691"/>
    </source>
</evidence>
<dbReference type="OrthoDB" id="9803687at2"/>
<evidence type="ECO:0000256" key="9">
    <source>
        <dbReference type="ARBA" id="ARBA00022605"/>
    </source>
</evidence>
<evidence type="ECO:0000259" key="21">
    <source>
        <dbReference type="PROSITE" id="PS50972"/>
    </source>
</evidence>
<proteinExistence type="inferred from homology"/>
<comment type="pathway">
    <text evidence="4">Amino-acid biosynthesis; L-methionine biosynthesis via de novo pathway; L-methionine from L-homocysteine (MetH route): step 1/1.</text>
</comment>
<dbReference type="GO" id="GO:0031419">
    <property type="term" value="F:cobalamin binding"/>
    <property type="evidence" value="ECO:0007669"/>
    <property type="project" value="UniProtKB-KW"/>
</dbReference>
<dbReference type="PROSITE" id="PS51337">
    <property type="entry name" value="B12_BINDING_NTER"/>
    <property type="match status" value="1"/>
</dbReference>
<comment type="similarity">
    <text evidence="5">Belongs to the vitamin-B12 dependent methionine synthase family.</text>
</comment>
<evidence type="ECO:0000256" key="17">
    <source>
        <dbReference type="ARBA" id="ARBA00025552"/>
    </source>
</evidence>
<evidence type="ECO:0000256" key="10">
    <source>
        <dbReference type="ARBA" id="ARBA00022628"/>
    </source>
</evidence>
<comment type="function">
    <text evidence="17">Catalyzes the transfer of a methyl group from methyl-cobalamin to homocysteine, yielding enzyme-bound cob(I)alamin and methionine. Subsequently, remethylates the cofactor using methyltetrahydrofolate.</text>
</comment>
<dbReference type="InterPro" id="IPR036594">
    <property type="entry name" value="Meth_synthase_dom"/>
</dbReference>
<evidence type="ECO:0000256" key="5">
    <source>
        <dbReference type="ARBA" id="ARBA00010398"/>
    </source>
</evidence>
<evidence type="ECO:0000256" key="8">
    <source>
        <dbReference type="ARBA" id="ARBA00022603"/>
    </source>
</evidence>
<sequence length="806" mass="83274">MGDFRQALGDGEILVFDGAMGTLLQGRGLAAGQSPELFGLAHPEAIVATHREYIEAGSRVITSNTFGGTRYKLPPGTDVTALSRDMARLARQAAGQGVFVAGSVGPTGQFVAPLGKASLAELVDAFAAQIKGLAEGGCDLIVGETHFDLAEAKALVLAARRVCSLPIAVCMTFEGAVSLTGSGPEVFADAMENLGVDLVGVNCGAGPDDMRLVAEVFSRRLSTPFFVKPNAGMPRLEGGCTVFPMGPEEFAEKTARFADLGAKALSGCCGTTPAHIKALAGALAGRAYTRSEAVDRPVLAVTSRALTVTLGGKSPCAVIGERINPTGKAGLAAELAAGEFAQALAFAEEQVAAGAAILDVNVGAPMVDETVVLPGLAVELTKRQQTPLCLDSNNADALVAALYASPATPLVNSISGEPGRMERLGPICRDHGAPFILLPLKGRKLPVTAAERLAIIEELLVQADGLGIPRRLILVDALALTVSSKPEAALACLETIRHCRERWGLPTVLGLSNISFGLPARELVNAAFFAMCLGAGLAAAIANPNVPRLMETSGACEVLLARDPQAGRFIGRFAGWTPAAPSGAAPAAASAGGAGEEGASALRQAVVRGRRAELDGLIDAALAEGRAAADILSEDLIPGIMDVGERYERKEFFLPQLLVAAETMRAGFTRLEPLLAETAGAAKARIVMATVEGDIHDIGKNIVCLMLKNHGFEVIDLGKDVPAAMIVAEAEARDADVIGLSALMTTTMVRMEDTVRLVRERGLRAKVMVGGAVVTEAFAKSIGADARAADAVDAVRQAKALLGANA</sequence>
<dbReference type="InterPro" id="IPR017215">
    <property type="entry name" value="MetH_bac"/>
</dbReference>
<evidence type="ECO:0000256" key="3">
    <source>
        <dbReference type="ARBA" id="ARBA00001956"/>
    </source>
</evidence>
<dbReference type="AlphaFoldDB" id="I2Q0A9"/>
<dbReference type="CDD" id="cd02070">
    <property type="entry name" value="corrinoid_protein_B12-BD"/>
    <property type="match status" value="1"/>
</dbReference>
<feature type="domain" description="B12-binding" evidence="22">
    <location>
        <begin position="683"/>
        <end position="806"/>
    </location>
</feature>
<keyword evidence="14 19" id="KW-0862">Zinc</keyword>
<feature type="binding site" evidence="19">
    <location>
        <position position="269"/>
    </location>
    <ligand>
        <name>Zn(2+)</name>
        <dbReference type="ChEBI" id="CHEBI:29105"/>
    </ligand>
</feature>
<comment type="cofactor">
    <cofactor evidence="2 19">
        <name>Zn(2+)</name>
        <dbReference type="ChEBI" id="CHEBI:29105"/>
    </cofactor>
</comment>
<protein>
    <recommendedName>
        <fullName evidence="7">Methionine synthase</fullName>
        <ecNumber evidence="6">2.1.1.13</ecNumber>
    </recommendedName>
    <alternativeName>
        <fullName evidence="18">5-methyltetrahydrofolate--homocysteine methyltransferase</fullName>
    </alternativeName>
</protein>
<dbReference type="Pfam" id="PF02574">
    <property type="entry name" value="S-methyl_trans"/>
    <property type="match status" value="1"/>
</dbReference>
<dbReference type="GO" id="GO:0032259">
    <property type="term" value="P:methylation"/>
    <property type="evidence" value="ECO:0007669"/>
    <property type="project" value="UniProtKB-KW"/>
</dbReference>
<dbReference type="EMBL" id="JH600068">
    <property type="protein sequence ID" value="EIG53215.1"/>
    <property type="molecule type" value="Genomic_DNA"/>
</dbReference>
<dbReference type="PIRSF" id="PIRSF037472">
    <property type="entry name" value="DHPS_mtfrase"/>
    <property type="match status" value="1"/>
</dbReference>
<evidence type="ECO:0000256" key="13">
    <source>
        <dbReference type="ARBA" id="ARBA00022723"/>
    </source>
</evidence>
<keyword evidence="12" id="KW-0949">S-adenosyl-L-methionine</keyword>
<keyword evidence="11 19" id="KW-0808">Transferase</keyword>
<dbReference type="Pfam" id="PF00809">
    <property type="entry name" value="Pterin_bind"/>
    <property type="match status" value="1"/>
</dbReference>
<dbReference type="InterPro" id="IPR000489">
    <property type="entry name" value="Pterin-binding_dom"/>
</dbReference>
<evidence type="ECO:0000256" key="2">
    <source>
        <dbReference type="ARBA" id="ARBA00001947"/>
    </source>
</evidence>
<dbReference type="PROSITE" id="PS51332">
    <property type="entry name" value="B12_BINDING"/>
    <property type="match status" value="1"/>
</dbReference>
<dbReference type="Gene3D" id="3.20.20.330">
    <property type="entry name" value="Homocysteine-binding-like domain"/>
    <property type="match status" value="1"/>
</dbReference>
<evidence type="ECO:0000256" key="18">
    <source>
        <dbReference type="ARBA" id="ARBA00031040"/>
    </source>
</evidence>
<dbReference type="eggNOG" id="COG0646">
    <property type="taxonomic scope" value="Bacteria"/>
</dbReference>
<dbReference type="HOGENOM" id="CLU_004914_0_2_7"/>
<dbReference type="PROSITE" id="PS50970">
    <property type="entry name" value="HCY"/>
    <property type="match status" value="1"/>
</dbReference>
<dbReference type="InterPro" id="IPR003726">
    <property type="entry name" value="HCY_dom"/>
</dbReference>
<keyword evidence="13 19" id="KW-0479">Metal-binding</keyword>
<dbReference type="STRING" id="596152.DesU5LDRAFT_1531"/>
<keyword evidence="8 19" id="KW-0489">Methyltransferase</keyword>
<evidence type="ECO:0000256" key="1">
    <source>
        <dbReference type="ARBA" id="ARBA00001700"/>
    </source>
</evidence>
<dbReference type="SUPFAM" id="SSF51717">
    <property type="entry name" value="Dihydropteroate synthetase-like"/>
    <property type="match status" value="1"/>
</dbReference>
<dbReference type="GO" id="GO:0046872">
    <property type="term" value="F:metal ion binding"/>
    <property type="evidence" value="ECO:0007669"/>
    <property type="project" value="UniProtKB-KW"/>
</dbReference>
<keyword evidence="16" id="KW-0170">Cobalt</keyword>
<dbReference type="UniPathway" id="UPA00051">
    <property type="reaction ID" value="UER00081"/>
</dbReference>
<feature type="binding site" evidence="19">
    <location>
        <position position="268"/>
    </location>
    <ligand>
        <name>Zn(2+)</name>
        <dbReference type="ChEBI" id="CHEBI:29105"/>
    </ligand>
</feature>
<dbReference type="Pfam" id="PF02607">
    <property type="entry name" value="B12-binding_2"/>
    <property type="match status" value="1"/>
</dbReference>
<evidence type="ECO:0000259" key="20">
    <source>
        <dbReference type="PROSITE" id="PS50970"/>
    </source>
</evidence>
<accession>I2Q0A9</accession>
<dbReference type="Pfam" id="PF02310">
    <property type="entry name" value="B12-binding"/>
    <property type="match status" value="1"/>
</dbReference>
<dbReference type="InterPro" id="IPR036589">
    <property type="entry name" value="HCY_dom_sf"/>
</dbReference>
<dbReference type="InterPro" id="IPR011005">
    <property type="entry name" value="Dihydropteroate_synth-like_sf"/>
</dbReference>
<dbReference type="PANTHER" id="PTHR45833">
    <property type="entry name" value="METHIONINE SYNTHASE"/>
    <property type="match status" value="1"/>
</dbReference>
<dbReference type="Gene3D" id="3.20.20.20">
    <property type="entry name" value="Dihydropteroate synthase-like"/>
    <property type="match status" value="1"/>
</dbReference>
<dbReference type="GO" id="GO:0046653">
    <property type="term" value="P:tetrahydrofolate metabolic process"/>
    <property type="evidence" value="ECO:0007669"/>
    <property type="project" value="TreeGrafter"/>
</dbReference>
<feature type="domain" description="B12-binding N-terminal" evidence="23">
    <location>
        <begin position="589"/>
        <end position="683"/>
    </location>
</feature>
<dbReference type="InterPro" id="IPR003759">
    <property type="entry name" value="Cbl-bd_cap"/>
</dbReference>
<name>I2Q0A9_9BACT</name>
<dbReference type="InterPro" id="IPR036724">
    <property type="entry name" value="Cobalamin-bd_sf"/>
</dbReference>
<organism evidence="24">
    <name type="scientific">Desulfovibrio sp. U5L</name>
    <dbReference type="NCBI Taxonomy" id="596152"/>
    <lineage>
        <taxon>Bacteria</taxon>
        <taxon>Pseudomonadati</taxon>
        <taxon>Thermodesulfobacteriota</taxon>
        <taxon>Desulfovibrionia</taxon>
        <taxon>Desulfovibrionales</taxon>
        <taxon>Desulfovibrionaceae</taxon>
        <taxon>Desulfovibrio</taxon>
    </lineage>
</organism>
<comment type="catalytic activity">
    <reaction evidence="1">
        <text>(6S)-5-methyl-5,6,7,8-tetrahydrofolate + L-homocysteine = (6S)-5,6,7,8-tetrahydrofolate + L-methionine</text>
        <dbReference type="Rhea" id="RHEA:11172"/>
        <dbReference type="ChEBI" id="CHEBI:18608"/>
        <dbReference type="ChEBI" id="CHEBI:57453"/>
        <dbReference type="ChEBI" id="CHEBI:57844"/>
        <dbReference type="ChEBI" id="CHEBI:58199"/>
        <dbReference type="EC" id="2.1.1.13"/>
    </reaction>
</comment>
<dbReference type="SUPFAM" id="SSF82282">
    <property type="entry name" value="Homocysteine S-methyltransferase"/>
    <property type="match status" value="1"/>
</dbReference>
<comment type="cofactor">
    <cofactor evidence="3">
        <name>methylcob(III)alamin</name>
        <dbReference type="ChEBI" id="CHEBI:28115"/>
    </cofactor>
</comment>
<dbReference type="GO" id="GO:0008705">
    <property type="term" value="F:methionine synthase activity"/>
    <property type="evidence" value="ECO:0007669"/>
    <property type="project" value="UniProtKB-EC"/>
</dbReference>
<feature type="domain" description="Pterin-binding" evidence="21">
    <location>
        <begin position="316"/>
        <end position="560"/>
    </location>
</feature>
<dbReference type="InterPro" id="IPR006158">
    <property type="entry name" value="Cobalamin-bd"/>
</dbReference>
<reference evidence="24" key="1">
    <citation type="submission" date="2011-11" db="EMBL/GenBank/DDBJ databases">
        <title>Improved High-Quality Draft sequence of Desulfovibrio sp. U5L.</title>
        <authorList>
            <consortium name="US DOE Joint Genome Institute"/>
            <person name="Lucas S."/>
            <person name="Han J."/>
            <person name="Lapidus A."/>
            <person name="Cheng J.-F."/>
            <person name="Goodwin L."/>
            <person name="Pitluck S."/>
            <person name="Peters L."/>
            <person name="Ovchinnikova G."/>
            <person name="Held B."/>
            <person name="Detter J.C."/>
            <person name="Han C."/>
            <person name="Tapia R."/>
            <person name="Land M."/>
            <person name="Hauser L."/>
            <person name="Kyrpides N."/>
            <person name="Ivanova N."/>
            <person name="Pagani I."/>
            <person name="Gabster J."/>
            <person name="Walker C."/>
            <person name="Stolyar S."/>
            <person name="Stahl D."/>
            <person name="Arkin A."/>
            <person name="Dehal P."/>
            <person name="Hazen T."/>
            <person name="Woyke T."/>
        </authorList>
    </citation>
    <scope>NUCLEOTIDE SEQUENCE [LARGE SCALE GENOMIC DNA]</scope>
    <source>
        <strain evidence="24">U5L</strain>
    </source>
</reference>
<dbReference type="GO" id="GO:0005829">
    <property type="term" value="C:cytosol"/>
    <property type="evidence" value="ECO:0007669"/>
    <property type="project" value="TreeGrafter"/>
</dbReference>
<evidence type="ECO:0000256" key="4">
    <source>
        <dbReference type="ARBA" id="ARBA00005178"/>
    </source>
</evidence>
<keyword evidence="15" id="KW-0486">Methionine biosynthesis</keyword>
<dbReference type="EC" id="2.1.1.13" evidence="6"/>
<evidence type="ECO:0000313" key="24">
    <source>
        <dbReference type="EMBL" id="EIG53215.1"/>
    </source>
</evidence>
<feature type="domain" description="Hcy-binding" evidence="20">
    <location>
        <begin position="2"/>
        <end position="283"/>
    </location>
</feature>
<evidence type="ECO:0000256" key="16">
    <source>
        <dbReference type="ARBA" id="ARBA00023285"/>
    </source>
</evidence>
<dbReference type="PANTHER" id="PTHR45833:SF1">
    <property type="entry name" value="METHIONINE SYNTHASE"/>
    <property type="match status" value="1"/>
</dbReference>
<evidence type="ECO:0000256" key="11">
    <source>
        <dbReference type="ARBA" id="ARBA00022679"/>
    </source>
</evidence>
<evidence type="ECO:0000256" key="7">
    <source>
        <dbReference type="ARBA" id="ARBA00013998"/>
    </source>
</evidence>
<dbReference type="SUPFAM" id="SSF47644">
    <property type="entry name" value="Methionine synthase domain"/>
    <property type="match status" value="1"/>
</dbReference>
<dbReference type="eggNOG" id="COG1410">
    <property type="taxonomic scope" value="Bacteria"/>
</dbReference>
<evidence type="ECO:0000256" key="6">
    <source>
        <dbReference type="ARBA" id="ARBA00012032"/>
    </source>
</evidence>
<evidence type="ECO:0000256" key="19">
    <source>
        <dbReference type="PROSITE-ProRule" id="PRU00333"/>
    </source>
</evidence>
<dbReference type="SMART" id="SM01018">
    <property type="entry name" value="B12-binding_2"/>
    <property type="match status" value="1"/>
</dbReference>
<dbReference type="Gene3D" id="1.10.1240.10">
    <property type="entry name" value="Methionine synthase domain"/>
    <property type="match status" value="1"/>
</dbReference>
<evidence type="ECO:0000259" key="22">
    <source>
        <dbReference type="PROSITE" id="PS51332"/>
    </source>
</evidence>
<evidence type="ECO:0000259" key="23">
    <source>
        <dbReference type="PROSITE" id="PS51337"/>
    </source>
</evidence>
<evidence type="ECO:0000256" key="14">
    <source>
        <dbReference type="ARBA" id="ARBA00022833"/>
    </source>
</evidence>
<dbReference type="Gene3D" id="3.40.50.280">
    <property type="entry name" value="Cobalamin-binding domain"/>
    <property type="match status" value="1"/>
</dbReference>
<gene>
    <name evidence="24" type="ORF">DesU5LDRAFT_1531</name>
</gene>